<evidence type="ECO:0000259" key="6">
    <source>
        <dbReference type="PROSITE" id="PS51134"/>
    </source>
</evidence>
<dbReference type="Gene3D" id="1.10.472.10">
    <property type="entry name" value="Cyclin-like"/>
    <property type="match status" value="1"/>
</dbReference>
<dbReference type="Pfam" id="PF08271">
    <property type="entry name" value="Zn_Ribbon_TF"/>
    <property type="match status" value="1"/>
</dbReference>
<dbReference type="PANTHER" id="PTHR11618">
    <property type="entry name" value="TRANSCRIPTION INITIATION FACTOR IIB-RELATED"/>
    <property type="match status" value="1"/>
</dbReference>
<name>A0ABY6HP68_9ARCH</name>
<keyword evidence="2" id="KW-0805">Transcription regulation</keyword>
<dbReference type="EMBL" id="CP104013">
    <property type="protein sequence ID" value="UYP44682.1"/>
    <property type="molecule type" value="Genomic_DNA"/>
</dbReference>
<evidence type="ECO:0000256" key="2">
    <source>
        <dbReference type="ARBA" id="ARBA00023015"/>
    </source>
</evidence>
<keyword evidence="4" id="KW-0479">Metal-binding</keyword>
<dbReference type="Gene3D" id="1.10.472.170">
    <property type="match status" value="1"/>
</dbReference>
<dbReference type="CDD" id="cd00043">
    <property type="entry name" value="CYCLIN_SF"/>
    <property type="match status" value="1"/>
</dbReference>
<keyword evidence="1" id="KW-0677">Repeat</keyword>
<dbReference type="Proteomes" id="UP001208689">
    <property type="component" value="Chromosome"/>
</dbReference>
<sequence>MTETIGNYHKKKHLGATFVHDPSTGSDHIPMDSIDGHVTPSDTCESKRQYKKKDRSRQIGKVEIDRIDCTDCGSEELIQDDVTGDLICTSCGMVVESHMFFTDKSAISFTNYDDEIIKKNSVSAKRKDPISEKLFQKLKKAEKWTHTWADIHQIIMKKEINRYIYQLELPEYIGESAGNLYAKIYRKNAIQGRGIKAMVAATVYTTCRQHQIPVFFQDIEKVSKQEHSTIRKCFTYIMDNFQITLPVLSARQFIPQLVAKLQFSDLLEKVATKVLTRLESSQIGDSINNPKHLASISIFFAYNIMKRANKLNVSITQKDFSNKVGMSETTLRKYKRIFQQAITVR</sequence>
<evidence type="ECO:0000256" key="4">
    <source>
        <dbReference type="PROSITE-ProRule" id="PRU00469"/>
    </source>
</evidence>
<dbReference type="InterPro" id="IPR013150">
    <property type="entry name" value="TFIIB_cyclin"/>
</dbReference>
<evidence type="ECO:0000256" key="1">
    <source>
        <dbReference type="ARBA" id="ARBA00022737"/>
    </source>
</evidence>
<accession>A0ABY6HP68</accession>
<proteinExistence type="predicted"/>
<dbReference type="InterPro" id="IPR013137">
    <property type="entry name" value="Znf_TFIIB"/>
</dbReference>
<dbReference type="SUPFAM" id="SSF47954">
    <property type="entry name" value="Cyclin-like"/>
    <property type="match status" value="2"/>
</dbReference>
<dbReference type="InterPro" id="IPR036915">
    <property type="entry name" value="Cyclin-like_sf"/>
</dbReference>
<gene>
    <name evidence="7" type="ORF">NEF87_000967</name>
</gene>
<dbReference type="PRINTS" id="PR00685">
    <property type="entry name" value="TIFACTORIIB"/>
</dbReference>
<evidence type="ECO:0000313" key="8">
    <source>
        <dbReference type="Proteomes" id="UP001208689"/>
    </source>
</evidence>
<dbReference type="PROSITE" id="PS51134">
    <property type="entry name" value="ZF_TFIIB"/>
    <property type="match status" value="1"/>
</dbReference>
<evidence type="ECO:0000256" key="5">
    <source>
        <dbReference type="SAM" id="MobiDB-lite"/>
    </source>
</evidence>
<dbReference type="Pfam" id="PF00382">
    <property type="entry name" value="TFIIB"/>
    <property type="match status" value="1"/>
</dbReference>
<evidence type="ECO:0000313" key="7">
    <source>
        <dbReference type="EMBL" id="UYP44682.1"/>
    </source>
</evidence>
<evidence type="ECO:0000256" key="3">
    <source>
        <dbReference type="ARBA" id="ARBA00023163"/>
    </source>
</evidence>
<feature type="region of interest" description="Disordered" evidence="5">
    <location>
        <begin position="33"/>
        <end position="52"/>
    </location>
</feature>
<feature type="domain" description="TFIIB-type" evidence="6">
    <location>
        <begin position="65"/>
        <end position="96"/>
    </location>
</feature>
<dbReference type="InterPro" id="IPR000812">
    <property type="entry name" value="TFIIB"/>
</dbReference>
<reference evidence="7" key="1">
    <citation type="submission" date="2022-09" db="EMBL/GenBank/DDBJ databases">
        <title>Actin cytoskeleton and complex cell architecture in an #Asgard archaeon.</title>
        <authorList>
            <person name="Ponce Toledo R.I."/>
            <person name="Schleper C."/>
            <person name="Rodrigues Oliveira T."/>
            <person name="Wollweber F."/>
            <person name="Xu J."/>
            <person name="Rittmann S."/>
            <person name="Klingl A."/>
            <person name="Pilhofer M."/>
        </authorList>
    </citation>
    <scope>NUCLEOTIDE SEQUENCE</scope>
    <source>
        <strain evidence="7">B-35</strain>
    </source>
</reference>
<dbReference type="SUPFAM" id="SSF57783">
    <property type="entry name" value="Zinc beta-ribbon"/>
    <property type="match status" value="1"/>
</dbReference>
<keyword evidence="8" id="KW-1185">Reference proteome</keyword>
<keyword evidence="4" id="KW-0863">Zinc-finger</keyword>
<organism evidence="7 8">
    <name type="scientific">Candidatus Lokiarchaeum ossiferum</name>
    <dbReference type="NCBI Taxonomy" id="2951803"/>
    <lineage>
        <taxon>Archaea</taxon>
        <taxon>Promethearchaeati</taxon>
        <taxon>Promethearchaeota</taxon>
        <taxon>Promethearchaeia</taxon>
        <taxon>Promethearchaeales</taxon>
        <taxon>Promethearchaeaceae</taxon>
        <taxon>Candidatus Lokiarchaeum</taxon>
    </lineage>
</organism>
<protein>
    <recommendedName>
        <fullName evidence="6">TFIIB-type domain-containing protein</fullName>
    </recommendedName>
</protein>
<dbReference type="PANTHER" id="PTHR11618:SF13">
    <property type="entry name" value="TRANSCRIPTION INITIATION FACTOR IIB"/>
    <property type="match status" value="1"/>
</dbReference>
<keyword evidence="4" id="KW-0862">Zinc</keyword>
<keyword evidence="3" id="KW-0804">Transcription</keyword>